<organism evidence="2 3">
    <name type="scientific">Crinalium epipsammum PCC 9333</name>
    <dbReference type="NCBI Taxonomy" id="1173022"/>
    <lineage>
        <taxon>Bacteria</taxon>
        <taxon>Bacillati</taxon>
        <taxon>Cyanobacteriota</taxon>
        <taxon>Cyanophyceae</taxon>
        <taxon>Gomontiellales</taxon>
        <taxon>Gomontiellaceae</taxon>
        <taxon>Crinalium</taxon>
    </lineage>
</organism>
<dbReference type="KEGG" id="cep:Cri9333_3458"/>
<feature type="transmembrane region" description="Helical" evidence="1">
    <location>
        <begin position="12"/>
        <end position="33"/>
    </location>
</feature>
<name>K9W1N4_9CYAN</name>
<feature type="transmembrane region" description="Helical" evidence="1">
    <location>
        <begin position="45"/>
        <end position="63"/>
    </location>
</feature>
<dbReference type="Proteomes" id="UP000010472">
    <property type="component" value="Chromosome"/>
</dbReference>
<dbReference type="EMBL" id="CP003620">
    <property type="protein sequence ID" value="AFZ14283.1"/>
    <property type="molecule type" value="Genomic_DNA"/>
</dbReference>
<dbReference type="HOGENOM" id="CLU_1014585_0_0_3"/>
<evidence type="ECO:0000313" key="3">
    <source>
        <dbReference type="Proteomes" id="UP000010472"/>
    </source>
</evidence>
<dbReference type="OrthoDB" id="582119at2"/>
<protein>
    <submittedName>
        <fullName evidence="2">Uncharacterized protein</fullName>
    </submittedName>
</protein>
<keyword evidence="1" id="KW-0812">Transmembrane</keyword>
<dbReference type="eggNOG" id="ENOG5032U2H">
    <property type="taxonomic scope" value="Bacteria"/>
</dbReference>
<dbReference type="PROSITE" id="PS51257">
    <property type="entry name" value="PROKAR_LIPOPROTEIN"/>
    <property type="match status" value="1"/>
</dbReference>
<sequence>MEFKNIWQSYYFTLFSLLILLIYLLLSCSNNLFNQSVCQSWLKDLSLNLVAELIGILMVLFLVNRSLDIQKEQEKSRFRKIACRQLKLVLNKQFYLLFHIFKAAIENKPDKNYQTIEDLFDNLYFEEVGFLDLLKTAPVLSNNGEEIDWLDYLFAELSSISSVVNKIVDRYCFYLDAEVVDLLEEFGDADFISFVTVLREAKQCNQSYLRGDLLSECQPLLREYTILFVRVLVFYNQSVEERYKINIDGNKWHQLWDDNLKPHTGDSRTKADFY</sequence>
<keyword evidence="1" id="KW-1133">Transmembrane helix</keyword>
<reference evidence="2 3" key="1">
    <citation type="submission" date="2012-06" db="EMBL/GenBank/DDBJ databases">
        <title>Finished chromosome of genome of Crinalium epipsammum PCC 9333.</title>
        <authorList>
            <consortium name="US DOE Joint Genome Institute"/>
            <person name="Gugger M."/>
            <person name="Coursin T."/>
            <person name="Rippka R."/>
            <person name="Tandeau De Marsac N."/>
            <person name="Huntemann M."/>
            <person name="Wei C.-L."/>
            <person name="Han J."/>
            <person name="Detter J.C."/>
            <person name="Han C."/>
            <person name="Tapia R."/>
            <person name="Davenport K."/>
            <person name="Daligault H."/>
            <person name="Erkkila T."/>
            <person name="Gu W."/>
            <person name="Munk A.C.C."/>
            <person name="Teshima H."/>
            <person name="Xu Y."/>
            <person name="Chain P."/>
            <person name="Chen A."/>
            <person name="Krypides N."/>
            <person name="Mavromatis K."/>
            <person name="Markowitz V."/>
            <person name="Szeto E."/>
            <person name="Ivanova N."/>
            <person name="Mikhailova N."/>
            <person name="Ovchinnikova G."/>
            <person name="Pagani I."/>
            <person name="Pati A."/>
            <person name="Goodwin L."/>
            <person name="Peters L."/>
            <person name="Pitluck S."/>
            <person name="Woyke T."/>
            <person name="Kerfeld C."/>
        </authorList>
    </citation>
    <scope>NUCLEOTIDE SEQUENCE [LARGE SCALE GENOMIC DNA]</scope>
    <source>
        <strain evidence="2 3">PCC 9333</strain>
    </source>
</reference>
<keyword evidence="1" id="KW-0472">Membrane</keyword>
<accession>K9W1N4</accession>
<gene>
    <name evidence="2" type="ORF">Cri9333_3458</name>
</gene>
<dbReference type="AlphaFoldDB" id="K9W1N4"/>
<evidence type="ECO:0000313" key="2">
    <source>
        <dbReference type="EMBL" id="AFZ14283.1"/>
    </source>
</evidence>
<dbReference type="RefSeq" id="WP_015204388.1">
    <property type="nucleotide sequence ID" value="NC_019753.1"/>
</dbReference>
<keyword evidence="3" id="KW-1185">Reference proteome</keyword>
<evidence type="ECO:0000256" key="1">
    <source>
        <dbReference type="SAM" id="Phobius"/>
    </source>
</evidence>
<proteinExistence type="predicted"/>
<dbReference type="STRING" id="1173022.Cri9333_3458"/>